<dbReference type="Gene3D" id="3.40.50.880">
    <property type="match status" value="1"/>
</dbReference>
<dbReference type="InterPro" id="IPR006805">
    <property type="entry name" value="Anth_synth_I_N"/>
</dbReference>
<organism evidence="8 9">
    <name type="scientific">Corynebacterium casei UCMA 3821</name>
    <dbReference type="NCBI Taxonomy" id="1110505"/>
    <lineage>
        <taxon>Bacteria</taxon>
        <taxon>Bacillati</taxon>
        <taxon>Actinomycetota</taxon>
        <taxon>Actinomycetes</taxon>
        <taxon>Mycobacteriales</taxon>
        <taxon>Corynebacteriaceae</taxon>
        <taxon>Corynebacterium</taxon>
    </lineage>
</organism>
<protein>
    <recommendedName>
        <fullName evidence="2">aminodeoxychorismate synthase</fullName>
        <ecNumber evidence="2">2.6.1.85</ecNumber>
    </recommendedName>
</protein>
<dbReference type="SUPFAM" id="SSF52317">
    <property type="entry name" value="Class I glutamine amidotransferase-like"/>
    <property type="match status" value="1"/>
</dbReference>
<dbReference type="Proteomes" id="UP000004840">
    <property type="component" value="Unassembled WGS sequence"/>
</dbReference>
<dbReference type="GO" id="GO:0008153">
    <property type="term" value="P:4-aminobenzoate biosynthetic process"/>
    <property type="evidence" value="ECO:0007669"/>
    <property type="project" value="TreeGrafter"/>
</dbReference>
<dbReference type="PANTHER" id="PTHR11236:SF18">
    <property type="entry name" value="AMINODEOXYCHORISMATE SYNTHASE"/>
    <property type="match status" value="1"/>
</dbReference>
<accession>G7HY02</accession>
<sequence length="705" mass="76324">MILLLDNHDSYTFNLYQLIAEVAGQSPLVVRAEHAEGESLPQRVSAGEFSHVVISPGPGTPEDPQDFDAAREVIETASDIPVLGICLGHQGLALINGSAIHRAPEPKHGFISTIHHTGTELFATIPQDFKVVRYHSLCVDDIDTMRVQPQAWSEDGVVMALNVLGQPHWGVQFHPESILTEHGRTLVENFLGQKPTTAIPKESAPVVPGPKSVPEKWKLEHRAITMAIDCEATFARLKAHAQDALWLDSATADLGADTESGRYSILGTNAGSKAASIRYDISTGMVQVARGDETFSAETDILSYLRELLAESVATHDLPALPFLGGYVGFLGFECKALTVGPGLHSAVTPDAYWVFPQAFVVFDHRQAIAHLCVVYDAIEGPTAETAQLMEWLEESLEDTPLPSSTKLAAHTASELDGQWRLSADEYVERIGEVDKALRRGDSYEVCLTDTYETSAAVDGWDLYQQLRRNNPAPYAAYLKLGAFGDELEILSSSPERFLKVEQDGTVSSKPIKGTIARAEDPDEDRRRSYYLQTDPKTRAENLMIVDLLRNDLGRVCEVGSVEVPELMGVESFRTVHQLVSTVMGKLRADADLIDLLEATFPGGSMTGAPKERTLSIIDSLEAGPRGVYSGTIGYMGLDGTADLNIVIRTIVKAGDNLSVGAGGAIVLDSVAVEENAEKELKAAALLKSIAQVRGANSSSNEAIL</sequence>
<comment type="caution">
    <text evidence="8">The sequence shown here is derived from an EMBL/GenBank/DDBJ whole genome shotgun (WGS) entry which is preliminary data.</text>
</comment>
<dbReference type="GO" id="GO:0009396">
    <property type="term" value="P:folic acid-containing compound biosynthetic process"/>
    <property type="evidence" value="ECO:0007669"/>
    <property type="project" value="InterPro"/>
</dbReference>
<dbReference type="InterPro" id="IPR019999">
    <property type="entry name" value="Anth_synth_I-like"/>
</dbReference>
<dbReference type="PANTHER" id="PTHR11236">
    <property type="entry name" value="AMINOBENZOATE/ANTHRANILATE SYNTHASE"/>
    <property type="match status" value="1"/>
</dbReference>
<reference evidence="8 9" key="1">
    <citation type="journal article" date="2012" name="J. Bacteriol.">
        <title>Genome Sequence of Corynebacterium casei UCMA 3821, Isolated from a Smear-Ripened Cheese.</title>
        <authorList>
            <person name="Monnet C."/>
            <person name="Loux V."/>
            <person name="Bento P."/>
            <person name="Gibrat J.F."/>
            <person name="Straub C."/>
            <person name="Bonnarme P."/>
            <person name="Landaud S."/>
            <person name="Irlinger F."/>
        </authorList>
    </citation>
    <scope>NUCLEOTIDE SEQUENCE [LARGE SCALE GENOMIC DNA]</scope>
    <source>
        <strain evidence="8 9">UCMA 3821</strain>
    </source>
</reference>
<dbReference type="InterPro" id="IPR017926">
    <property type="entry name" value="GATASE"/>
</dbReference>
<dbReference type="InterPro" id="IPR006221">
    <property type="entry name" value="TrpG/PapA_dom"/>
</dbReference>
<dbReference type="Pfam" id="PF04715">
    <property type="entry name" value="Anth_synt_I_N"/>
    <property type="match status" value="1"/>
</dbReference>
<dbReference type="InterPro" id="IPR005802">
    <property type="entry name" value="ADC_synth_comp_1"/>
</dbReference>
<gene>
    <name evidence="8" type="ORF">CCAS_07765</name>
</gene>
<name>G7HY02_9CORY</name>
<dbReference type="InterPro" id="IPR005801">
    <property type="entry name" value="ADC_synthase"/>
</dbReference>
<dbReference type="InterPro" id="IPR015890">
    <property type="entry name" value="Chorismate_C"/>
</dbReference>
<proteinExistence type="inferred from homology"/>
<comment type="similarity">
    <text evidence="1">In the C-terminal section; belongs to the anthranilate synthase component I family.</text>
</comment>
<evidence type="ECO:0000256" key="3">
    <source>
        <dbReference type="ARBA" id="ARBA00022679"/>
    </source>
</evidence>
<evidence type="ECO:0000256" key="4">
    <source>
        <dbReference type="ARBA" id="ARBA00022962"/>
    </source>
</evidence>
<keyword evidence="3 8" id="KW-0808">Transferase</keyword>
<dbReference type="AlphaFoldDB" id="G7HY02"/>
<evidence type="ECO:0000313" key="8">
    <source>
        <dbReference type="EMBL" id="CCE55067.1"/>
    </source>
</evidence>
<evidence type="ECO:0000313" key="9">
    <source>
        <dbReference type="Proteomes" id="UP000004840"/>
    </source>
</evidence>
<dbReference type="EC" id="2.6.1.85" evidence="2"/>
<dbReference type="Pfam" id="PF00117">
    <property type="entry name" value="GATase"/>
    <property type="match status" value="1"/>
</dbReference>
<dbReference type="PRINTS" id="PR00099">
    <property type="entry name" value="CPSGATASE"/>
</dbReference>
<evidence type="ECO:0000259" key="5">
    <source>
        <dbReference type="Pfam" id="PF00117"/>
    </source>
</evidence>
<evidence type="ECO:0000256" key="1">
    <source>
        <dbReference type="ARBA" id="ARBA00005970"/>
    </source>
</evidence>
<feature type="domain" description="Anthranilate synthase component I N-terminal" evidence="7">
    <location>
        <begin position="231"/>
        <end position="368"/>
    </location>
</feature>
<dbReference type="NCBIfam" id="TIGR00553">
    <property type="entry name" value="pabB"/>
    <property type="match status" value="1"/>
</dbReference>
<dbReference type="PROSITE" id="PS51273">
    <property type="entry name" value="GATASE_TYPE_1"/>
    <property type="match status" value="1"/>
</dbReference>
<feature type="domain" description="Chorismate-utilising enzyme C-terminal" evidence="6">
    <location>
        <begin position="424"/>
        <end position="682"/>
    </location>
</feature>
<keyword evidence="4" id="KW-0315">Glutamine amidotransferase</keyword>
<dbReference type="CDD" id="cd01743">
    <property type="entry name" value="GATase1_Anthranilate_Synthase"/>
    <property type="match status" value="1"/>
</dbReference>
<dbReference type="Pfam" id="PF00425">
    <property type="entry name" value="Chorismate_bind"/>
    <property type="match status" value="1"/>
</dbReference>
<dbReference type="SUPFAM" id="SSF56322">
    <property type="entry name" value="ADC synthase"/>
    <property type="match status" value="1"/>
</dbReference>
<keyword evidence="8" id="KW-0032">Aminotransferase</keyword>
<dbReference type="PRINTS" id="PR00097">
    <property type="entry name" value="ANTSNTHASEII"/>
</dbReference>
<dbReference type="Gene3D" id="3.60.120.10">
    <property type="entry name" value="Anthranilate synthase"/>
    <property type="match status" value="1"/>
</dbReference>
<feature type="domain" description="Glutamine amidotransferase" evidence="5">
    <location>
        <begin position="3"/>
        <end position="191"/>
    </location>
</feature>
<dbReference type="GO" id="GO:0046820">
    <property type="term" value="F:4-amino-4-deoxychorismate synthase activity"/>
    <property type="evidence" value="ECO:0007669"/>
    <property type="project" value="UniProtKB-EC"/>
</dbReference>
<dbReference type="RefSeq" id="WP_006822548.1">
    <property type="nucleotide sequence ID" value="NZ_CAFW01000076.1"/>
</dbReference>
<evidence type="ECO:0000259" key="7">
    <source>
        <dbReference type="Pfam" id="PF04715"/>
    </source>
</evidence>
<evidence type="ECO:0000259" key="6">
    <source>
        <dbReference type="Pfam" id="PF00425"/>
    </source>
</evidence>
<dbReference type="GO" id="GO:0000162">
    <property type="term" value="P:L-tryptophan biosynthetic process"/>
    <property type="evidence" value="ECO:0007669"/>
    <property type="project" value="TreeGrafter"/>
</dbReference>
<dbReference type="NCBIfam" id="TIGR00566">
    <property type="entry name" value="trpG_papA"/>
    <property type="match status" value="1"/>
</dbReference>
<dbReference type="EMBL" id="CAFW01000076">
    <property type="protein sequence ID" value="CCE55067.1"/>
    <property type="molecule type" value="Genomic_DNA"/>
</dbReference>
<dbReference type="InterPro" id="IPR029062">
    <property type="entry name" value="Class_I_gatase-like"/>
</dbReference>
<dbReference type="PRINTS" id="PR00096">
    <property type="entry name" value="GATASE"/>
</dbReference>
<dbReference type="GO" id="GO:0005737">
    <property type="term" value="C:cytoplasm"/>
    <property type="evidence" value="ECO:0007669"/>
    <property type="project" value="TreeGrafter"/>
</dbReference>
<evidence type="ECO:0000256" key="2">
    <source>
        <dbReference type="ARBA" id="ARBA00013139"/>
    </source>
</evidence>